<accession>A0A0P1GJY4</accession>
<evidence type="ECO:0000313" key="2">
    <source>
        <dbReference type="Proteomes" id="UP000052022"/>
    </source>
</evidence>
<dbReference type="RefSeq" id="WP_058291815.1">
    <property type="nucleotide sequence ID" value="NZ_CYSD01000043.1"/>
</dbReference>
<gene>
    <name evidence="1" type="ORF">TRM7557_03845</name>
</gene>
<dbReference type="OrthoDB" id="7869518at2"/>
<organism evidence="1 2">
    <name type="scientific">Tritonibacter multivorans</name>
    <dbReference type="NCBI Taxonomy" id="928856"/>
    <lineage>
        <taxon>Bacteria</taxon>
        <taxon>Pseudomonadati</taxon>
        <taxon>Pseudomonadota</taxon>
        <taxon>Alphaproteobacteria</taxon>
        <taxon>Rhodobacterales</taxon>
        <taxon>Paracoccaceae</taxon>
        <taxon>Tritonibacter</taxon>
    </lineage>
</organism>
<name>A0A0P1GJY4_9RHOB</name>
<sequence>MSKEISVTRRDDGQIQVIKGTWSDTFPEDQRQPWIEWYEQMQKDHGYEGYGEMAQRLRDLG</sequence>
<reference evidence="1 2" key="1">
    <citation type="submission" date="2015-09" db="EMBL/GenBank/DDBJ databases">
        <authorList>
            <consortium name="Swine Surveillance"/>
        </authorList>
    </citation>
    <scope>NUCLEOTIDE SEQUENCE [LARGE SCALE GENOMIC DNA]</scope>
    <source>
        <strain evidence="1 2">CECT 7557</strain>
    </source>
</reference>
<evidence type="ECO:0000313" key="1">
    <source>
        <dbReference type="EMBL" id="CUH82276.1"/>
    </source>
</evidence>
<dbReference type="EMBL" id="CYSD01000043">
    <property type="protein sequence ID" value="CUH82276.1"/>
    <property type="molecule type" value="Genomic_DNA"/>
</dbReference>
<protein>
    <submittedName>
        <fullName evidence="1">Uncharacterized protein</fullName>
    </submittedName>
</protein>
<proteinExistence type="predicted"/>
<keyword evidence="2" id="KW-1185">Reference proteome</keyword>
<dbReference type="AlphaFoldDB" id="A0A0P1GJY4"/>
<dbReference type="Proteomes" id="UP000052022">
    <property type="component" value="Unassembled WGS sequence"/>
</dbReference>